<evidence type="ECO:0000313" key="2">
    <source>
        <dbReference type="Proteomes" id="UP000887572"/>
    </source>
</evidence>
<keyword evidence="1" id="KW-0732">Signal</keyword>
<proteinExistence type="predicted"/>
<evidence type="ECO:0000256" key="1">
    <source>
        <dbReference type="SAM" id="SignalP"/>
    </source>
</evidence>
<dbReference type="WBParaSite" id="Gr19_v10_g11668.t1">
    <property type="protein sequence ID" value="Gr19_v10_g11668.t1"/>
    <property type="gene ID" value="Gr19_v10_g11668"/>
</dbReference>
<keyword evidence="2" id="KW-1185">Reference proteome</keyword>
<sequence length="246" mass="27396">MNPIFCFFVLTTLVGIEGQLKNVQPQKEDLIKDMKLAIEQAVKAAAKQLPKVFVEVNDVGNCQKTVKADCPCGRAKCVRRTDHSCSNELTKCCPINYALECCGTGKKCFDDCVAQALPYDEKPDPKERQIICASHCLQACDHCTKAGTKNNIFKTALWNCLEECSDKLLKSKIFYWEIERTPRGKGIFPIMGKMNKRPAGFHNVEEFVTDSGIELVLLERMFNFEIITDSNKKSGILAGGTEVAGD</sequence>
<organism evidence="2 3">
    <name type="scientific">Globodera rostochiensis</name>
    <name type="common">Golden nematode worm</name>
    <name type="synonym">Heterodera rostochiensis</name>
    <dbReference type="NCBI Taxonomy" id="31243"/>
    <lineage>
        <taxon>Eukaryota</taxon>
        <taxon>Metazoa</taxon>
        <taxon>Ecdysozoa</taxon>
        <taxon>Nematoda</taxon>
        <taxon>Chromadorea</taxon>
        <taxon>Rhabditida</taxon>
        <taxon>Tylenchina</taxon>
        <taxon>Tylenchomorpha</taxon>
        <taxon>Tylenchoidea</taxon>
        <taxon>Heteroderidae</taxon>
        <taxon>Heteroderinae</taxon>
        <taxon>Globodera</taxon>
    </lineage>
</organism>
<dbReference type="AlphaFoldDB" id="A0A914GYV7"/>
<protein>
    <submittedName>
        <fullName evidence="3">Uncharacterized protein</fullName>
    </submittedName>
</protein>
<accession>A0A914GYV7</accession>
<name>A0A914GYV7_GLORO</name>
<evidence type="ECO:0000313" key="3">
    <source>
        <dbReference type="WBParaSite" id="Gr19_v10_g11668.t1"/>
    </source>
</evidence>
<feature type="signal peptide" evidence="1">
    <location>
        <begin position="1"/>
        <end position="18"/>
    </location>
</feature>
<feature type="chain" id="PRO_5037344250" evidence="1">
    <location>
        <begin position="19"/>
        <end position="246"/>
    </location>
</feature>
<reference evidence="3" key="1">
    <citation type="submission" date="2022-11" db="UniProtKB">
        <authorList>
            <consortium name="WormBaseParasite"/>
        </authorList>
    </citation>
    <scope>IDENTIFICATION</scope>
</reference>
<dbReference type="Proteomes" id="UP000887572">
    <property type="component" value="Unplaced"/>
</dbReference>